<feature type="transmembrane region" description="Helical" evidence="12">
    <location>
        <begin position="247"/>
        <end position="264"/>
    </location>
</feature>
<sequence length="778" mass="84601">MGFYPFEVNVPHLTYAFLGGFVVIFVSAMKRVRDDLAERAQGMFSLVIKERLYLGEAPIATIFGIIIGPHVLNLFDPYGWGGSSTDSTDEITLEVTRVVIAIGVFAQAYMKRHWRSLFFLLGPCMIYGWFISALLIWALIPGLNFLSTLVIAACVTPTDPILAQAVVGGKFADKHVPAHIRHLLSAESGSNDGAAFPFLYIALYLLLDASPGHAVILGIVIGSLLGFSSRKIMKLAERKRLIDRQSYVAQYVSLAVLSIGITTLLGSDDLLSAFACGCAFAWDGFFNKATEDAVFSNVIDLLFNCAAFIYIGALIPFSDFNNGFIGTFREAAFTGWFGMSNNSGCRLRAGPMGVGAIFISTLARLSLPEGDAEADTAQVDLLRETIGPIVAFLVLASVLTREQASTDRRDEPAWTTHARRILPGQQIRINRDDDAEEGDLGIRRFPTESVTGEKLPAEEGSSGESGTGSGSSRREEIEMQERASVEEHEQEAEYTTPAHEDRGRTDAEAGRRTPPLAEYREGHHLVIERRRGSGDEVEVEVIRNAFDDEPAESSTFTHPHRLKSKELDKIKAHLPVSVEHAVSQVENHGKDAVDALGLGLMTSRPRSPSPDRTSDRDGRSRSPSPSPSPERASKPPVIKLPGAKPFKGLRNLFRRDSSPSPGMIEEGRAAPDPSLLLPPSSGRPRPVVAEPEPMSSNDRSLQLSRTLSVPRNTSIRFAAETSESSDTAPSVGNYGNTAPGFKRNPGLAMYRTSSVQSTGSAKGESGPSVSFREPELRR</sequence>
<evidence type="ECO:0000313" key="15">
    <source>
        <dbReference type="Proteomes" id="UP000279259"/>
    </source>
</evidence>
<evidence type="ECO:0000256" key="9">
    <source>
        <dbReference type="ARBA" id="ARBA00023136"/>
    </source>
</evidence>
<evidence type="ECO:0000259" key="13">
    <source>
        <dbReference type="Pfam" id="PF00999"/>
    </source>
</evidence>
<proteinExistence type="inferred from homology"/>
<evidence type="ECO:0000256" key="1">
    <source>
        <dbReference type="ARBA" id="ARBA00004141"/>
    </source>
</evidence>
<dbReference type="GO" id="GO:0036376">
    <property type="term" value="P:sodium ion export across plasma membrane"/>
    <property type="evidence" value="ECO:0007669"/>
    <property type="project" value="InterPro"/>
</dbReference>
<gene>
    <name evidence="14" type="ORF">EHS25_010063</name>
</gene>
<feature type="transmembrane region" description="Helical" evidence="12">
    <location>
        <begin position="198"/>
        <end position="227"/>
    </location>
</feature>
<accession>A0A427YII6</accession>
<feature type="compositionally biased region" description="Basic and acidic residues" evidence="11">
    <location>
        <begin position="498"/>
        <end position="511"/>
    </location>
</feature>
<dbReference type="OrthoDB" id="2190219at2759"/>
<feature type="transmembrane region" description="Helical" evidence="12">
    <location>
        <begin position="270"/>
        <end position="286"/>
    </location>
</feature>
<keyword evidence="3" id="KW-0813">Transport</keyword>
<dbReference type="GO" id="GO:0015385">
    <property type="term" value="F:sodium:proton antiporter activity"/>
    <property type="evidence" value="ECO:0007669"/>
    <property type="project" value="InterPro"/>
</dbReference>
<dbReference type="GO" id="GO:0120029">
    <property type="term" value="P:proton export across plasma membrane"/>
    <property type="evidence" value="ECO:0007669"/>
    <property type="project" value="InterPro"/>
</dbReference>
<evidence type="ECO:0000256" key="5">
    <source>
        <dbReference type="ARBA" id="ARBA00022692"/>
    </source>
</evidence>
<keyword evidence="7" id="KW-0915">Sodium</keyword>
<dbReference type="InterPro" id="IPR004712">
    <property type="entry name" value="Na+/H+_antiporter_fungi"/>
</dbReference>
<evidence type="ECO:0000313" key="14">
    <source>
        <dbReference type="EMBL" id="RSH90887.1"/>
    </source>
</evidence>
<dbReference type="GO" id="GO:0042391">
    <property type="term" value="P:regulation of membrane potential"/>
    <property type="evidence" value="ECO:0007669"/>
    <property type="project" value="InterPro"/>
</dbReference>
<feature type="compositionally biased region" description="Low complexity" evidence="11">
    <location>
        <begin position="670"/>
        <end position="689"/>
    </location>
</feature>
<evidence type="ECO:0000256" key="2">
    <source>
        <dbReference type="ARBA" id="ARBA00005248"/>
    </source>
</evidence>
<keyword evidence="5 12" id="KW-0812">Transmembrane</keyword>
<evidence type="ECO:0000256" key="7">
    <source>
        <dbReference type="ARBA" id="ARBA00023053"/>
    </source>
</evidence>
<dbReference type="Proteomes" id="UP000279259">
    <property type="component" value="Unassembled WGS sequence"/>
</dbReference>
<feature type="domain" description="Cation/H+ exchanger transmembrane" evidence="13">
    <location>
        <begin position="48"/>
        <end position="322"/>
    </location>
</feature>
<evidence type="ECO:0000256" key="10">
    <source>
        <dbReference type="ARBA" id="ARBA00023201"/>
    </source>
</evidence>
<dbReference type="Pfam" id="PF00999">
    <property type="entry name" value="Na_H_Exchanger"/>
    <property type="match status" value="1"/>
</dbReference>
<feature type="compositionally biased region" description="Basic and acidic residues" evidence="11">
    <location>
        <begin position="472"/>
        <end position="487"/>
    </location>
</feature>
<dbReference type="PANTHER" id="PTHR31382">
    <property type="entry name" value="NA(+)/H(+) ANTIPORTER"/>
    <property type="match status" value="1"/>
</dbReference>
<feature type="region of interest" description="Disordered" evidence="11">
    <location>
        <begin position="425"/>
        <end position="522"/>
    </location>
</feature>
<dbReference type="InterPro" id="IPR006153">
    <property type="entry name" value="Cation/H_exchanger_TM"/>
</dbReference>
<name>A0A427YII6_9TREE</name>
<comment type="similarity">
    <text evidence="2">Belongs to the fungal Na(+)/H(+) exchanger family.</text>
</comment>
<evidence type="ECO:0000256" key="12">
    <source>
        <dbReference type="SAM" id="Phobius"/>
    </source>
</evidence>
<feature type="region of interest" description="Disordered" evidence="11">
    <location>
        <begin position="582"/>
        <end position="778"/>
    </location>
</feature>
<feature type="transmembrane region" description="Helical" evidence="12">
    <location>
        <begin position="298"/>
        <end position="317"/>
    </location>
</feature>
<keyword evidence="4" id="KW-0050">Antiport</keyword>
<keyword evidence="8" id="KW-0406">Ion transport</keyword>
<reference evidence="14 15" key="1">
    <citation type="submission" date="2018-11" db="EMBL/GenBank/DDBJ databases">
        <title>Genome sequence of Saitozyma podzolica DSM 27192.</title>
        <authorList>
            <person name="Aliyu H."/>
            <person name="Gorte O."/>
            <person name="Ochsenreither K."/>
        </authorList>
    </citation>
    <scope>NUCLEOTIDE SEQUENCE [LARGE SCALE GENOMIC DNA]</scope>
    <source>
        <strain evidence="14 15">DSM 27192</strain>
    </source>
</reference>
<keyword evidence="6 12" id="KW-1133">Transmembrane helix</keyword>
<feature type="compositionally biased region" description="Polar residues" evidence="11">
    <location>
        <begin position="694"/>
        <end position="736"/>
    </location>
</feature>
<keyword evidence="9 12" id="KW-0472">Membrane</keyword>
<feature type="transmembrane region" description="Helical" evidence="12">
    <location>
        <begin position="91"/>
        <end position="110"/>
    </location>
</feature>
<evidence type="ECO:0000256" key="11">
    <source>
        <dbReference type="SAM" id="MobiDB-lite"/>
    </source>
</evidence>
<protein>
    <recommendedName>
        <fullName evidence="13">Cation/H+ exchanger transmembrane domain-containing protein</fullName>
    </recommendedName>
</protein>
<organism evidence="14 15">
    <name type="scientific">Saitozyma podzolica</name>
    <dbReference type="NCBI Taxonomy" id="1890683"/>
    <lineage>
        <taxon>Eukaryota</taxon>
        <taxon>Fungi</taxon>
        <taxon>Dikarya</taxon>
        <taxon>Basidiomycota</taxon>
        <taxon>Agaricomycotina</taxon>
        <taxon>Tremellomycetes</taxon>
        <taxon>Tremellales</taxon>
        <taxon>Trimorphomycetaceae</taxon>
        <taxon>Saitozyma</taxon>
    </lineage>
</organism>
<dbReference type="AlphaFoldDB" id="A0A427YII6"/>
<feature type="transmembrane region" description="Helical" evidence="12">
    <location>
        <begin position="52"/>
        <end position="71"/>
    </location>
</feature>
<feature type="compositionally biased region" description="Polar residues" evidence="11">
    <location>
        <begin position="751"/>
        <end position="760"/>
    </location>
</feature>
<evidence type="ECO:0000256" key="6">
    <source>
        <dbReference type="ARBA" id="ARBA00022989"/>
    </source>
</evidence>
<keyword evidence="15" id="KW-1185">Reference proteome</keyword>
<comment type="subcellular location">
    <subcellularLocation>
        <location evidence="1">Membrane</location>
        <topology evidence="1">Multi-pass membrane protein</topology>
    </subcellularLocation>
</comment>
<evidence type="ECO:0000256" key="3">
    <source>
        <dbReference type="ARBA" id="ARBA00022448"/>
    </source>
</evidence>
<evidence type="ECO:0000256" key="4">
    <source>
        <dbReference type="ARBA" id="ARBA00022449"/>
    </source>
</evidence>
<feature type="transmembrane region" description="Helical" evidence="12">
    <location>
        <begin position="12"/>
        <end position="32"/>
    </location>
</feature>
<dbReference type="EMBL" id="RSCD01000009">
    <property type="protein sequence ID" value="RSH90887.1"/>
    <property type="molecule type" value="Genomic_DNA"/>
</dbReference>
<dbReference type="GO" id="GO:0005886">
    <property type="term" value="C:plasma membrane"/>
    <property type="evidence" value="ECO:0007669"/>
    <property type="project" value="InterPro"/>
</dbReference>
<feature type="transmembrane region" description="Helical" evidence="12">
    <location>
        <begin position="117"/>
        <end position="140"/>
    </location>
</feature>
<evidence type="ECO:0000256" key="8">
    <source>
        <dbReference type="ARBA" id="ARBA00023065"/>
    </source>
</evidence>
<dbReference type="STRING" id="1890683.A0A427YII6"/>
<comment type="caution">
    <text evidence="14">The sequence shown here is derived from an EMBL/GenBank/DDBJ whole genome shotgun (WGS) entry which is preliminary data.</text>
</comment>
<keyword evidence="10" id="KW-0739">Sodium transport</keyword>
<dbReference type="PANTHER" id="PTHR31382:SF4">
    <property type="entry name" value="NA(+)_H(+) ANTIPORTER"/>
    <property type="match status" value="1"/>
</dbReference>